<evidence type="ECO:0000256" key="8">
    <source>
        <dbReference type="RuleBase" id="RU362056"/>
    </source>
</evidence>
<dbReference type="AlphaFoldDB" id="A0A6P7TGM4"/>
<keyword evidence="7" id="KW-1015">Disulfide bond</keyword>
<feature type="transmembrane region" description="Helical" evidence="8">
    <location>
        <begin position="385"/>
        <end position="409"/>
    </location>
</feature>
<evidence type="ECO:0000256" key="7">
    <source>
        <dbReference type="ARBA" id="ARBA00023157"/>
    </source>
</evidence>
<evidence type="ECO:0000256" key="3">
    <source>
        <dbReference type="ARBA" id="ARBA00022475"/>
    </source>
</evidence>
<dbReference type="PANTHER" id="PTHR11388:SF76">
    <property type="entry name" value="SOLUTE CARRIER ORGANIC ANION TRANSPORTER FAMILY MEMBER"/>
    <property type="match status" value="1"/>
</dbReference>
<evidence type="ECO:0000256" key="5">
    <source>
        <dbReference type="ARBA" id="ARBA00022989"/>
    </source>
</evidence>
<dbReference type="InterPro" id="IPR004156">
    <property type="entry name" value="OATP"/>
</dbReference>
<evidence type="ECO:0000313" key="11">
    <source>
        <dbReference type="RefSeq" id="XP_029648491.1"/>
    </source>
</evidence>
<keyword evidence="3" id="KW-1003">Cell membrane</keyword>
<dbReference type="Pfam" id="PF07648">
    <property type="entry name" value="Kazal_2"/>
    <property type="match status" value="1"/>
</dbReference>
<feature type="transmembrane region" description="Helical" evidence="8">
    <location>
        <begin position="89"/>
        <end position="108"/>
    </location>
</feature>
<keyword evidence="4 8" id="KW-0812">Transmembrane</keyword>
<keyword evidence="5 8" id="KW-1133">Transmembrane helix</keyword>
<dbReference type="Pfam" id="PF03137">
    <property type="entry name" value="OATP"/>
    <property type="match status" value="1"/>
</dbReference>
<keyword evidence="8" id="KW-0406">Ion transport</keyword>
<dbReference type="KEGG" id="osn:115222395"/>
<feature type="transmembrane region" description="Helical" evidence="8">
    <location>
        <begin position="619"/>
        <end position="641"/>
    </location>
</feature>
<proteinExistence type="inferred from homology"/>
<dbReference type="InterPro" id="IPR036259">
    <property type="entry name" value="MFS_trans_sf"/>
</dbReference>
<reference evidence="11" key="1">
    <citation type="submission" date="2025-08" db="UniProtKB">
        <authorList>
            <consortium name="RefSeq"/>
        </authorList>
    </citation>
    <scope>IDENTIFICATION</scope>
</reference>
<feature type="transmembrane region" description="Helical" evidence="8">
    <location>
        <begin position="309"/>
        <end position="334"/>
    </location>
</feature>
<evidence type="ECO:0000256" key="4">
    <source>
        <dbReference type="ARBA" id="ARBA00022692"/>
    </source>
</evidence>
<feature type="transmembrane region" description="Helical" evidence="8">
    <location>
        <begin position="572"/>
        <end position="598"/>
    </location>
</feature>
<organism evidence="10 11">
    <name type="scientific">Octopus sinensis</name>
    <name type="common">East Asian common octopus</name>
    <dbReference type="NCBI Taxonomy" id="2607531"/>
    <lineage>
        <taxon>Eukaryota</taxon>
        <taxon>Metazoa</taxon>
        <taxon>Spiralia</taxon>
        <taxon>Lophotrochozoa</taxon>
        <taxon>Mollusca</taxon>
        <taxon>Cephalopoda</taxon>
        <taxon>Coleoidea</taxon>
        <taxon>Octopodiformes</taxon>
        <taxon>Octopoda</taxon>
        <taxon>Incirrata</taxon>
        <taxon>Octopodidae</taxon>
        <taxon>Octopus</taxon>
    </lineage>
</organism>
<dbReference type="PANTHER" id="PTHR11388">
    <property type="entry name" value="ORGANIC ANION TRANSPORTER"/>
    <property type="match status" value="1"/>
</dbReference>
<keyword evidence="10" id="KW-1185">Reference proteome</keyword>
<protein>
    <recommendedName>
        <fullName evidence="8">Solute carrier organic anion transporter family member</fullName>
    </recommendedName>
</protein>
<feature type="transmembrane region" description="Helical" evidence="8">
    <location>
        <begin position="155"/>
        <end position="176"/>
    </location>
</feature>
<keyword evidence="6 8" id="KW-0472">Membrane</keyword>
<dbReference type="SUPFAM" id="SSF103473">
    <property type="entry name" value="MFS general substrate transporter"/>
    <property type="match status" value="1"/>
</dbReference>
<evidence type="ECO:0000256" key="2">
    <source>
        <dbReference type="ARBA" id="ARBA00009657"/>
    </source>
</evidence>
<dbReference type="Proteomes" id="UP000515154">
    <property type="component" value="Linkage group LG2"/>
</dbReference>
<evidence type="ECO:0000256" key="1">
    <source>
        <dbReference type="ARBA" id="ARBA00004651"/>
    </source>
</evidence>
<accession>A0A6P7TGM4</accession>
<dbReference type="SUPFAM" id="SSF100895">
    <property type="entry name" value="Kazal-type serine protease inhibitors"/>
    <property type="match status" value="1"/>
</dbReference>
<dbReference type="GO" id="GO:0043252">
    <property type="term" value="P:sodium-independent organic anion transport"/>
    <property type="evidence" value="ECO:0007669"/>
    <property type="project" value="TreeGrafter"/>
</dbReference>
<evidence type="ECO:0000313" key="10">
    <source>
        <dbReference type="Proteomes" id="UP000515154"/>
    </source>
</evidence>
<feature type="transmembrane region" description="Helical" evidence="8">
    <location>
        <begin position="228"/>
        <end position="247"/>
    </location>
</feature>
<feature type="transmembrane region" description="Helical" evidence="8">
    <location>
        <begin position="461"/>
        <end position="481"/>
    </location>
</feature>
<dbReference type="GO" id="GO:0016323">
    <property type="term" value="C:basolateral plasma membrane"/>
    <property type="evidence" value="ECO:0007669"/>
    <property type="project" value="TreeGrafter"/>
</dbReference>
<dbReference type="RefSeq" id="XP_029648491.1">
    <property type="nucleotide sequence ID" value="XM_029792631.2"/>
</dbReference>
<keyword evidence="8" id="KW-0813">Transport</keyword>
<feature type="transmembrane region" description="Helical" evidence="8">
    <location>
        <begin position="268"/>
        <end position="289"/>
    </location>
</feature>
<dbReference type="GO" id="GO:0006811">
    <property type="term" value="P:monoatomic ion transport"/>
    <property type="evidence" value="ECO:0007669"/>
    <property type="project" value="UniProtKB-KW"/>
</dbReference>
<evidence type="ECO:0000256" key="6">
    <source>
        <dbReference type="ARBA" id="ARBA00023136"/>
    </source>
</evidence>
<dbReference type="GO" id="GO:0015347">
    <property type="term" value="F:sodium-independent organic anion transmembrane transporter activity"/>
    <property type="evidence" value="ECO:0007669"/>
    <property type="project" value="TreeGrafter"/>
</dbReference>
<dbReference type="InterPro" id="IPR036058">
    <property type="entry name" value="Kazal_dom_sf"/>
</dbReference>
<name>A0A6P7TGM4_9MOLL</name>
<feature type="transmembrane region" description="Helical" evidence="8">
    <location>
        <begin position="120"/>
        <end position="143"/>
    </location>
</feature>
<sequence>MEGLTRSDRTEKDCFPIGNMRTHNEQRVNLLPESKMANESDEVLLFYKNEEKERKRRTNDDYRDDSDTQCGIGAFHPACIQPLNNMYSFIFFSVGSILTSSTLSPYLVSQVTTLERQFNFSSASSGFILACNDIGFSLVVLFISHIFRNGHVPRILAVSTFIFGIGGLICALPFYLDTPTETINEQNVSDWVTSFHADQRNITDEDYMCKQQEKIMVTKSQNNTHSNVWALTLIAVGMVLQGVAKSVRRPMTTSYIDNNVKKTQTGKYIGIITAIGIFGPVVGFVVGTMCTKTYYDLKETNLSPEDPRWIGAWWLGYVIFGIAALLSTIPLIFFPRNQRKKPNHEEAIEMNEGRPESWMKTMNKKSEGNQAMKEIKKFFSSLRRIFQNVCCLLLLIGGGLDMMASAGLFSFMAKYMETQYLFPAWKSNAILGTTTLVALSIGTLSGGMITSKAKLKARGCLTYICLCFALVAVFHASLLMVGCKFPAMVGPEIIPSRITYINGTIVPNCKQSCSCDDSKYLPVCSEDGTNYYSPCYAGCKSKNGTRYTDCSCLIAGSTVESGYCANGCNHKIIYFSALLTLSALFGTMKIVPFSIAFIRMVEAKDKSLVIGVTSFLNSLLGWTFGPIVFGKLIDTTCLIWSSSVDSEQGSCVFYDTRQMKILNFSVSVGVSFLCGIVITIALFVLINKENSKKYQAVKTVYHPDTIRQ</sequence>
<evidence type="ECO:0000259" key="9">
    <source>
        <dbReference type="PROSITE" id="PS51465"/>
    </source>
</evidence>
<feature type="transmembrane region" description="Helical" evidence="8">
    <location>
        <begin position="429"/>
        <end position="449"/>
    </location>
</feature>
<comment type="similarity">
    <text evidence="2 8">Belongs to the organo anion transporter (TC 2.A.60) family.</text>
</comment>
<feature type="transmembrane region" description="Helical" evidence="8">
    <location>
        <begin position="661"/>
        <end position="686"/>
    </location>
</feature>
<dbReference type="CDD" id="cd17336">
    <property type="entry name" value="MFS_SLCO_OATP"/>
    <property type="match status" value="1"/>
</dbReference>
<dbReference type="NCBIfam" id="TIGR00805">
    <property type="entry name" value="oat"/>
    <property type="match status" value="1"/>
</dbReference>
<feature type="domain" description="Kazal-like" evidence="9">
    <location>
        <begin position="503"/>
        <end position="554"/>
    </location>
</feature>
<dbReference type="Gene3D" id="1.20.1250.20">
    <property type="entry name" value="MFS general substrate transporter like domains"/>
    <property type="match status" value="1"/>
</dbReference>
<dbReference type="InterPro" id="IPR002350">
    <property type="entry name" value="Kazal_dom"/>
</dbReference>
<gene>
    <name evidence="11" type="primary">LOC115222395</name>
</gene>
<comment type="subcellular location">
    <subcellularLocation>
        <location evidence="1 8">Cell membrane</location>
        <topology evidence="1 8">Multi-pass membrane protein</topology>
    </subcellularLocation>
</comment>
<dbReference type="PROSITE" id="PS51465">
    <property type="entry name" value="KAZAL_2"/>
    <property type="match status" value="1"/>
</dbReference>